<sequence>MGTKSVVSMERKTLESEVSHENSKFLTEPKNTDQAELKVPVIYYLSTNGQLQHPHLIYVSISSPNGTLRLQDVINRLSFLRGQGIASMYSWSTKRNYRNGFVWQDLSENDFIYPSNSHEYVLKGTKLIEPSSFGSYETILSMSSSKSSNETKCSSMVEDSSPSSTTNSLRRDYNLYNAKICMDFAEKAANASTQTEEKGRQRMEMDRRSEGFEGNAAARKFDVNEGSLSVSSSSFGSLEGCLDSADIRNQKIENERPSGRMRATQVLMQLVSCRSTGDEL</sequence>
<gene>
    <name evidence="1" type="ORF">MILVUS5_LOCUS2685</name>
</gene>
<dbReference type="Proteomes" id="UP001177021">
    <property type="component" value="Unassembled WGS sequence"/>
</dbReference>
<keyword evidence="2" id="KW-1185">Reference proteome</keyword>
<proteinExistence type="predicted"/>
<dbReference type="EMBL" id="CASHSV030000001">
    <property type="protein sequence ID" value="CAJ2631035.1"/>
    <property type="molecule type" value="Genomic_DNA"/>
</dbReference>
<organism evidence="1 2">
    <name type="scientific">Trifolium pratense</name>
    <name type="common">Red clover</name>
    <dbReference type="NCBI Taxonomy" id="57577"/>
    <lineage>
        <taxon>Eukaryota</taxon>
        <taxon>Viridiplantae</taxon>
        <taxon>Streptophyta</taxon>
        <taxon>Embryophyta</taxon>
        <taxon>Tracheophyta</taxon>
        <taxon>Spermatophyta</taxon>
        <taxon>Magnoliopsida</taxon>
        <taxon>eudicotyledons</taxon>
        <taxon>Gunneridae</taxon>
        <taxon>Pentapetalae</taxon>
        <taxon>rosids</taxon>
        <taxon>fabids</taxon>
        <taxon>Fabales</taxon>
        <taxon>Fabaceae</taxon>
        <taxon>Papilionoideae</taxon>
        <taxon>50 kb inversion clade</taxon>
        <taxon>NPAAA clade</taxon>
        <taxon>Hologalegina</taxon>
        <taxon>IRL clade</taxon>
        <taxon>Trifolieae</taxon>
        <taxon>Trifolium</taxon>
    </lineage>
</organism>
<comment type="caution">
    <text evidence="1">The sequence shown here is derived from an EMBL/GenBank/DDBJ whole genome shotgun (WGS) entry which is preliminary data.</text>
</comment>
<evidence type="ECO:0000313" key="2">
    <source>
        <dbReference type="Proteomes" id="UP001177021"/>
    </source>
</evidence>
<accession>A0ACB0IGG2</accession>
<protein>
    <submittedName>
        <fullName evidence="1">Uncharacterized protein</fullName>
    </submittedName>
</protein>
<evidence type="ECO:0000313" key="1">
    <source>
        <dbReference type="EMBL" id="CAJ2631035.1"/>
    </source>
</evidence>
<name>A0ACB0IGG2_TRIPR</name>
<reference evidence="1" key="1">
    <citation type="submission" date="2023-10" db="EMBL/GenBank/DDBJ databases">
        <authorList>
            <person name="Rodriguez Cubillos JULIANA M."/>
            <person name="De Vega J."/>
        </authorList>
    </citation>
    <scope>NUCLEOTIDE SEQUENCE</scope>
</reference>